<dbReference type="InterPro" id="IPR036962">
    <property type="entry name" value="Glyco_hydro_3_N_sf"/>
</dbReference>
<dbReference type="Gene3D" id="3.40.50.1700">
    <property type="entry name" value="Glycoside hydrolase family 3 C-terminal domain"/>
    <property type="match status" value="1"/>
</dbReference>
<evidence type="ECO:0000259" key="4">
    <source>
        <dbReference type="Pfam" id="PF00933"/>
    </source>
</evidence>
<dbReference type="InterPro" id="IPR001764">
    <property type="entry name" value="Glyco_hydro_3_N"/>
</dbReference>
<evidence type="ECO:0000313" key="5">
    <source>
        <dbReference type="EMBL" id="CDO75456.1"/>
    </source>
</evidence>
<feature type="domain" description="Glycoside hydrolase family 3 N-terminal" evidence="4">
    <location>
        <begin position="24"/>
        <end position="336"/>
    </location>
</feature>
<dbReference type="GO" id="GO:0005975">
    <property type="term" value="P:carbohydrate metabolic process"/>
    <property type="evidence" value="ECO:0007669"/>
    <property type="project" value="InterPro"/>
</dbReference>
<dbReference type="HOGENOM" id="CLU_008392_5_3_1"/>
<accession>A0A060SMP7</accession>
<dbReference type="InterPro" id="IPR036881">
    <property type="entry name" value="Glyco_hydro_3_C_sf"/>
</dbReference>
<evidence type="ECO:0000256" key="3">
    <source>
        <dbReference type="ARBA" id="ARBA00023295"/>
    </source>
</evidence>
<dbReference type="GO" id="GO:0009254">
    <property type="term" value="P:peptidoglycan turnover"/>
    <property type="evidence" value="ECO:0007669"/>
    <property type="project" value="TreeGrafter"/>
</dbReference>
<dbReference type="InterPro" id="IPR050226">
    <property type="entry name" value="NagZ_Beta-hexosaminidase"/>
</dbReference>
<dbReference type="Pfam" id="PF00933">
    <property type="entry name" value="Glyco_hydro_3"/>
    <property type="match status" value="1"/>
</dbReference>
<name>A0A060SMP7_PYCCI</name>
<evidence type="ECO:0000256" key="1">
    <source>
        <dbReference type="ARBA" id="ARBA00005336"/>
    </source>
</evidence>
<comment type="caution">
    <text evidence="5">The sequence shown here is derived from an EMBL/GenBank/DDBJ whole genome shotgun (WGS) entry which is preliminary data.</text>
</comment>
<dbReference type="STRING" id="5643.A0A060SMP7"/>
<dbReference type="PANTHER" id="PTHR30480:SF16">
    <property type="entry name" value="GLYCOSIDE HYDROLASE FAMILY 3 DOMAIN PROTEIN"/>
    <property type="match status" value="1"/>
</dbReference>
<sequence length="563" mass="59935">MTTLTEAQKREIGQHFVFGFHGYEVSEDIRTLIKDYYLGNVILMKRNVQSSAQVHSIVRELQSLAQEAGHTRPLMIGIDQENGLVSAYSTAATGEAGTQFPGAMALAATASTSLATAVSAATAKELRAVGINWVYSPVADINTDPRNPVIGVRSFGDDPATVARYVQAVSAALTAGRVAPSAKHFPGHGNTHVDSHLSLPRILVDKEQLKITELVPFAAVVLDGIASIMTGHMALPLVTGDDTPCSLSRAITTDLLRKELGYEGVVVTDCLEMEAVAEKYGSEGGAVLSLEAGADIVMICHTFKRHVGAIEATYAAVSEGRLSMDALQASSVRIAQMKEKFAGNWDDVLASFDAKGVAEMKRKHFLLSGRAYLAAISHIPNSRPFIWLSKSGPAVLLTPRMESINLAMDDAEGQLRDGAGRVRNTAGPSFLAFAASVSRRVPAVEHVVYAPGDDFSNALKENLRGATSVIFATRNGFDKGAWQIDALHKVTDIVRDGEGGLKKMVAVSTCAPYDLLAVGELEVPAIATYEFTIPALEAATAAIYGEVEVTGKVPVRMGAAKEE</sequence>
<reference evidence="5" key="1">
    <citation type="submission" date="2014-01" db="EMBL/GenBank/DDBJ databases">
        <title>The genome of the white-rot fungus Pycnoporus cinnabarinus: a basidiomycete model with a versatile arsenal for lignocellulosic biomass breakdown.</title>
        <authorList>
            <person name="Levasseur A."/>
            <person name="Lomascolo A."/>
            <person name="Ruiz-Duenas F.J."/>
            <person name="Uzan E."/>
            <person name="Piumi F."/>
            <person name="Kues U."/>
            <person name="Ram A.F.J."/>
            <person name="Murat C."/>
            <person name="Haon M."/>
            <person name="Benoit I."/>
            <person name="Arfi Y."/>
            <person name="Chevret D."/>
            <person name="Drula E."/>
            <person name="Kwon M.J."/>
            <person name="Gouret P."/>
            <person name="Lesage-Meessen L."/>
            <person name="Lombard V."/>
            <person name="Mariette J."/>
            <person name="Noirot C."/>
            <person name="Park J."/>
            <person name="Patyshakuliyeva A."/>
            <person name="Wieneger R.A.B."/>
            <person name="Wosten H.A.B."/>
            <person name="Martin F."/>
            <person name="Coutinho P.M."/>
            <person name="de Vries R."/>
            <person name="Martinez A.T."/>
            <person name="Klopp C."/>
            <person name="Pontarotti P."/>
            <person name="Henrissat B."/>
            <person name="Record E."/>
        </authorList>
    </citation>
    <scope>NUCLEOTIDE SEQUENCE [LARGE SCALE GENOMIC DNA]</scope>
    <source>
        <strain evidence="5">BRFM137</strain>
    </source>
</reference>
<dbReference type="Proteomes" id="UP000029665">
    <property type="component" value="Unassembled WGS sequence"/>
</dbReference>
<evidence type="ECO:0000313" key="6">
    <source>
        <dbReference type="Proteomes" id="UP000029665"/>
    </source>
</evidence>
<dbReference type="SUPFAM" id="SSF51445">
    <property type="entry name" value="(Trans)glycosidases"/>
    <property type="match status" value="1"/>
</dbReference>
<evidence type="ECO:0000256" key="2">
    <source>
        <dbReference type="ARBA" id="ARBA00022801"/>
    </source>
</evidence>
<dbReference type="EMBL" id="CCBP010000273">
    <property type="protein sequence ID" value="CDO75456.1"/>
    <property type="molecule type" value="Genomic_DNA"/>
</dbReference>
<dbReference type="PRINTS" id="PR00133">
    <property type="entry name" value="GLHYDRLASE3"/>
</dbReference>
<comment type="similarity">
    <text evidence="1">Belongs to the glycosyl hydrolase 3 family.</text>
</comment>
<dbReference type="Gene3D" id="3.20.20.300">
    <property type="entry name" value="Glycoside hydrolase, family 3, N-terminal domain"/>
    <property type="match status" value="1"/>
</dbReference>
<keyword evidence="3" id="KW-0326">Glycosidase</keyword>
<dbReference type="PANTHER" id="PTHR30480">
    <property type="entry name" value="BETA-HEXOSAMINIDASE-RELATED"/>
    <property type="match status" value="1"/>
</dbReference>
<keyword evidence="2 5" id="KW-0378">Hydrolase</keyword>
<protein>
    <submittedName>
        <fullName evidence="5">Glycoside Hydrolase Family 3 protein</fullName>
    </submittedName>
</protein>
<keyword evidence="6" id="KW-1185">Reference proteome</keyword>
<dbReference type="InterPro" id="IPR017853">
    <property type="entry name" value="GH"/>
</dbReference>
<gene>
    <name evidence="5" type="ORF">BN946_scf184823.g10</name>
</gene>
<organism evidence="5 6">
    <name type="scientific">Pycnoporus cinnabarinus</name>
    <name type="common">Cinnabar-red polypore</name>
    <name type="synonym">Trametes cinnabarina</name>
    <dbReference type="NCBI Taxonomy" id="5643"/>
    <lineage>
        <taxon>Eukaryota</taxon>
        <taxon>Fungi</taxon>
        <taxon>Dikarya</taxon>
        <taxon>Basidiomycota</taxon>
        <taxon>Agaricomycotina</taxon>
        <taxon>Agaricomycetes</taxon>
        <taxon>Polyporales</taxon>
        <taxon>Polyporaceae</taxon>
        <taxon>Trametes</taxon>
    </lineage>
</organism>
<dbReference type="AlphaFoldDB" id="A0A060SMP7"/>
<proteinExistence type="inferred from homology"/>
<dbReference type="GO" id="GO:0004553">
    <property type="term" value="F:hydrolase activity, hydrolyzing O-glycosyl compounds"/>
    <property type="evidence" value="ECO:0007669"/>
    <property type="project" value="InterPro"/>
</dbReference>
<dbReference type="OMA" id="MICHTFD"/>
<dbReference type="OrthoDB" id="4215304at2759"/>